<proteinExistence type="predicted"/>
<gene>
    <name evidence="1" type="ORF">EII40_12870</name>
</gene>
<evidence type="ECO:0000313" key="2">
    <source>
        <dbReference type="Proteomes" id="UP000278609"/>
    </source>
</evidence>
<dbReference type="RefSeq" id="WP_124752604.1">
    <property type="nucleotide sequence ID" value="NZ_RQYS01000078.1"/>
</dbReference>
<dbReference type="CDD" id="cd02440">
    <property type="entry name" value="AdoMet_MTases"/>
    <property type="match status" value="1"/>
</dbReference>
<dbReference type="OrthoDB" id="1100361at2"/>
<keyword evidence="1" id="KW-0808">Transferase</keyword>
<name>A0A3P1XH48_TANFO</name>
<sequence length="212" mass="24697">MEKLQELLTNYNLKYIKDESRNSWSDQYCESIYPKYWYEVFKVSKSLDTNLRVLEVGAGQGDITSVFCYLGFKNIISFERDEKNAKIAQQKLNHIFSADSIVKNRAFPTSEKIASDILVLVNCIYADGINNKEEYKEQIKMIYSMAGSPGLFMFETIDSEYDIPDDVFPYEVRLSKNDILDMFPSSEISGIRTYQYPENKKTKTLYIIKVHK</sequence>
<dbReference type="EMBL" id="RQYS01000078">
    <property type="protein sequence ID" value="RRD57546.1"/>
    <property type="molecule type" value="Genomic_DNA"/>
</dbReference>
<comment type="caution">
    <text evidence="1">The sequence shown here is derived from an EMBL/GenBank/DDBJ whole genome shotgun (WGS) entry which is preliminary data.</text>
</comment>
<organism evidence="1 2">
    <name type="scientific">Tannerella forsythia</name>
    <name type="common">Bacteroides forsythus</name>
    <dbReference type="NCBI Taxonomy" id="28112"/>
    <lineage>
        <taxon>Bacteria</taxon>
        <taxon>Pseudomonadati</taxon>
        <taxon>Bacteroidota</taxon>
        <taxon>Bacteroidia</taxon>
        <taxon>Bacteroidales</taxon>
        <taxon>Tannerellaceae</taxon>
        <taxon>Tannerella</taxon>
    </lineage>
</organism>
<dbReference type="SUPFAM" id="SSF53335">
    <property type="entry name" value="S-adenosyl-L-methionine-dependent methyltransferases"/>
    <property type="match status" value="1"/>
</dbReference>
<protein>
    <submittedName>
        <fullName evidence="1">Dimethyladenosine transferase</fullName>
    </submittedName>
</protein>
<dbReference type="InterPro" id="IPR029063">
    <property type="entry name" value="SAM-dependent_MTases_sf"/>
</dbReference>
<dbReference type="Gene3D" id="3.40.50.150">
    <property type="entry name" value="Vaccinia Virus protein VP39"/>
    <property type="match status" value="1"/>
</dbReference>
<reference evidence="1 2" key="1">
    <citation type="submission" date="2018-11" db="EMBL/GenBank/DDBJ databases">
        <title>Genomes From Bacteria Associated with the Canine Oral Cavity: a Test Case for Automated Genome-Based Taxonomic Assignment.</title>
        <authorList>
            <person name="Coil D.A."/>
            <person name="Jospin G."/>
            <person name="Darling A.E."/>
            <person name="Wallis C."/>
            <person name="Davis I.J."/>
            <person name="Harris S."/>
            <person name="Eisen J.A."/>
            <person name="Holcombe L.J."/>
            <person name="O'Flynn C."/>
        </authorList>
    </citation>
    <scope>NUCLEOTIDE SEQUENCE [LARGE SCALE GENOMIC DNA]</scope>
    <source>
        <strain evidence="1 2">OH2617_COT-023</strain>
    </source>
</reference>
<accession>A0A3P1XH48</accession>
<evidence type="ECO:0000313" key="1">
    <source>
        <dbReference type="EMBL" id="RRD57546.1"/>
    </source>
</evidence>
<dbReference type="Proteomes" id="UP000278609">
    <property type="component" value="Unassembled WGS sequence"/>
</dbReference>
<dbReference type="AlphaFoldDB" id="A0A3P1XH48"/>
<dbReference type="GO" id="GO:0016740">
    <property type="term" value="F:transferase activity"/>
    <property type="evidence" value="ECO:0007669"/>
    <property type="project" value="UniProtKB-KW"/>
</dbReference>